<sequence>MADHTTKKKASGTALVAGPVQSDQPASAKLSPGMAGSPFVMATLSFNPLRKTDIFKPMETLMTQNKTQYDKLANDAAAAGKENVEAFLRSTNIWVKGTEDLIKTCMTLAQENASKNSEAIKTIMGCKTLNELTEVQNKLAQETFDGFMAGATKLSELTVKLTTDALEPINDQVSKSIKKATESVAA</sequence>
<dbReference type="NCBIfam" id="TIGR01841">
    <property type="entry name" value="phasin"/>
    <property type="match status" value="1"/>
</dbReference>
<accession>A0A7T5UI09</accession>
<evidence type="ECO:0000313" key="4">
    <source>
        <dbReference type="Proteomes" id="UP000595362"/>
    </source>
</evidence>
<feature type="region of interest" description="Disordered" evidence="1">
    <location>
        <begin position="1"/>
        <end position="27"/>
    </location>
</feature>
<organism evidence="3 4">
    <name type="scientific">Micavibrio aeruginosavorus</name>
    <dbReference type="NCBI Taxonomy" id="349221"/>
    <lineage>
        <taxon>Bacteria</taxon>
        <taxon>Pseudomonadati</taxon>
        <taxon>Bdellovibrionota</taxon>
        <taxon>Bdellovibrionia</taxon>
        <taxon>Bdellovibrionales</taxon>
        <taxon>Pseudobdellovibrionaceae</taxon>
        <taxon>Micavibrio</taxon>
    </lineage>
</organism>
<gene>
    <name evidence="3" type="ORF">HYS17_01615</name>
</gene>
<evidence type="ECO:0000256" key="1">
    <source>
        <dbReference type="SAM" id="MobiDB-lite"/>
    </source>
</evidence>
<dbReference type="InterPro" id="IPR018968">
    <property type="entry name" value="Phasin"/>
</dbReference>
<dbReference type="Pfam" id="PF09361">
    <property type="entry name" value="Phasin_2"/>
    <property type="match status" value="1"/>
</dbReference>
<dbReference type="EMBL" id="CP066681">
    <property type="protein sequence ID" value="QQG36516.1"/>
    <property type="molecule type" value="Genomic_DNA"/>
</dbReference>
<name>A0A7T5UI09_9BACT</name>
<evidence type="ECO:0000313" key="3">
    <source>
        <dbReference type="EMBL" id="QQG36516.1"/>
    </source>
</evidence>
<feature type="compositionally biased region" description="Basic residues" evidence="1">
    <location>
        <begin position="1"/>
        <end position="10"/>
    </location>
</feature>
<protein>
    <submittedName>
        <fullName evidence="3">Phasin family protein</fullName>
    </submittedName>
</protein>
<feature type="domain" description="Phasin" evidence="2">
    <location>
        <begin position="76"/>
        <end position="173"/>
    </location>
</feature>
<proteinExistence type="predicted"/>
<dbReference type="InterPro" id="IPR010127">
    <property type="entry name" value="Phasin_subfam-1"/>
</dbReference>
<reference evidence="3 4" key="1">
    <citation type="submission" date="2020-07" db="EMBL/GenBank/DDBJ databases">
        <title>Huge and variable diversity of episymbiotic CPR bacteria and DPANN archaea in groundwater ecosystems.</title>
        <authorList>
            <person name="He C.Y."/>
            <person name="Keren R."/>
            <person name="Whittaker M."/>
            <person name="Farag I.F."/>
            <person name="Doudna J."/>
            <person name="Cate J.H.D."/>
            <person name="Banfield J.F."/>
        </authorList>
    </citation>
    <scope>NUCLEOTIDE SEQUENCE [LARGE SCALE GENOMIC DNA]</scope>
    <source>
        <strain evidence="3">NC_groundwater_70_Ag_B-0.1um_54_66</strain>
    </source>
</reference>
<dbReference type="AlphaFoldDB" id="A0A7T5UI09"/>
<dbReference type="Proteomes" id="UP000595362">
    <property type="component" value="Chromosome"/>
</dbReference>
<evidence type="ECO:0000259" key="2">
    <source>
        <dbReference type="Pfam" id="PF09361"/>
    </source>
</evidence>